<organism evidence="1 2">
    <name type="scientific">Steinernema glaseri</name>
    <dbReference type="NCBI Taxonomy" id="37863"/>
    <lineage>
        <taxon>Eukaryota</taxon>
        <taxon>Metazoa</taxon>
        <taxon>Ecdysozoa</taxon>
        <taxon>Nematoda</taxon>
        <taxon>Chromadorea</taxon>
        <taxon>Rhabditida</taxon>
        <taxon>Tylenchina</taxon>
        <taxon>Panagrolaimomorpha</taxon>
        <taxon>Strongyloidoidea</taxon>
        <taxon>Steinernematidae</taxon>
        <taxon>Steinernema</taxon>
    </lineage>
</organism>
<dbReference type="Proteomes" id="UP000095287">
    <property type="component" value="Unplaced"/>
</dbReference>
<sequence>MRKNNDMRVIWSEEGEGVVALSSSGRSGLAELTLIGSVVSGREDAPSSYQTMYTVLVGSARQLRKRRCCST</sequence>
<reference evidence="2" key="1">
    <citation type="submission" date="2016-11" db="UniProtKB">
        <authorList>
            <consortium name="WormBaseParasite"/>
        </authorList>
    </citation>
    <scope>IDENTIFICATION</scope>
</reference>
<accession>A0A1I7YIT2</accession>
<evidence type="ECO:0000313" key="2">
    <source>
        <dbReference type="WBParaSite" id="L893_g16546.t1"/>
    </source>
</evidence>
<dbReference type="AlphaFoldDB" id="A0A1I7YIT2"/>
<proteinExistence type="predicted"/>
<protein>
    <submittedName>
        <fullName evidence="2">Uncharacterized protein</fullName>
    </submittedName>
</protein>
<keyword evidence="1" id="KW-1185">Reference proteome</keyword>
<name>A0A1I7YIT2_9BILA</name>
<dbReference type="WBParaSite" id="L893_g16546.t1">
    <property type="protein sequence ID" value="L893_g16546.t1"/>
    <property type="gene ID" value="L893_g16546"/>
</dbReference>
<evidence type="ECO:0000313" key="1">
    <source>
        <dbReference type="Proteomes" id="UP000095287"/>
    </source>
</evidence>